<keyword evidence="2" id="KW-0479">Metal-binding</keyword>
<dbReference type="Gene3D" id="3.40.140.10">
    <property type="entry name" value="Cytidine Deaminase, domain 2"/>
    <property type="match status" value="1"/>
</dbReference>
<dbReference type="InterPro" id="IPR010994">
    <property type="entry name" value="RuvA_2-like"/>
</dbReference>
<dbReference type="GO" id="GO:0006508">
    <property type="term" value="P:proteolysis"/>
    <property type="evidence" value="ECO:0007669"/>
    <property type="project" value="UniProtKB-KW"/>
</dbReference>
<dbReference type="GO" id="GO:0008237">
    <property type="term" value="F:metallopeptidase activity"/>
    <property type="evidence" value="ECO:0007669"/>
    <property type="project" value="UniProtKB-KW"/>
</dbReference>
<organism evidence="8 9">
    <name type="scientific">Roseateles aquatilis</name>
    <dbReference type="NCBI Taxonomy" id="431061"/>
    <lineage>
        <taxon>Bacteria</taxon>
        <taxon>Pseudomonadati</taxon>
        <taxon>Pseudomonadota</taxon>
        <taxon>Betaproteobacteria</taxon>
        <taxon>Burkholderiales</taxon>
        <taxon>Sphaerotilaceae</taxon>
        <taxon>Roseateles</taxon>
    </lineage>
</organism>
<evidence type="ECO:0000256" key="3">
    <source>
        <dbReference type="ARBA" id="ARBA00022801"/>
    </source>
</evidence>
<dbReference type="PANTHER" id="PTHR30471:SF3">
    <property type="entry name" value="UPF0758 PROTEIN YEES-RELATED"/>
    <property type="match status" value="1"/>
</dbReference>
<evidence type="ECO:0000256" key="4">
    <source>
        <dbReference type="ARBA" id="ARBA00022833"/>
    </source>
</evidence>
<dbReference type="PANTHER" id="PTHR30471">
    <property type="entry name" value="DNA REPAIR PROTEIN RADC"/>
    <property type="match status" value="1"/>
</dbReference>
<keyword evidence="1" id="KW-0645">Protease</keyword>
<dbReference type="AlphaFoldDB" id="A0A246JKQ4"/>
<name>A0A246JKQ4_9BURK</name>
<dbReference type="InterPro" id="IPR020891">
    <property type="entry name" value="UPF0758_CS"/>
</dbReference>
<evidence type="ECO:0000256" key="5">
    <source>
        <dbReference type="ARBA" id="ARBA00023049"/>
    </source>
</evidence>
<keyword evidence="5" id="KW-0482">Metalloprotease</keyword>
<proteinExistence type="inferred from homology"/>
<dbReference type="InterPro" id="IPR037518">
    <property type="entry name" value="MPN"/>
</dbReference>
<dbReference type="NCBIfam" id="TIGR00608">
    <property type="entry name" value="radc"/>
    <property type="match status" value="1"/>
</dbReference>
<evidence type="ECO:0000256" key="1">
    <source>
        <dbReference type="ARBA" id="ARBA00022670"/>
    </source>
</evidence>
<comment type="similarity">
    <text evidence="6">Belongs to the UPF0758 family.</text>
</comment>
<evidence type="ECO:0000256" key="2">
    <source>
        <dbReference type="ARBA" id="ARBA00022723"/>
    </source>
</evidence>
<comment type="caution">
    <text evidence="8">The sequence shown here is derived from an EMBL/GenBank/DDBJ whole genome shotgun (WGS) entry which is preliminary data.</text>
</comment>
<dbReference type="CDD" id="cd08071">
    <property type="entry name" value="MPN_DUF2466"/>
    <property type="match status" value="1"/>
</dbReference>
<keyword evidence="4" id="KW-0862">Zinc</keyword>
<accession>A0A246JKQ4</accession>
<dbReference type="SUPFAM" id="SSF102712">
    <property type="entry name" value="JAB1/MPN domain"/>
    <property type="match status" value="1"/>
</dbReference>
<keyword evidence="3" id="KW-0378">Hydrolase</keyword>
<gene>
    <name evidence="8" type="ORF">CDN99_01625</name>
</gene>
<dbReference type="NCBIfam" id="NF000642">
    <property type="entry name" value="PRK00024.1"/>
    <property type="match status" value="1"/>
</dbReference>
<protein>
    <recommendedName>
        <fullName evidence="7">MPN domain-containing protein</fullName>
    </recommendedName>
</protein>
<dbReference type="InterPro" id="IPR046778">
    <property type="entry name" value="UPF0758_N"/>
</dbReference>
<dbReference type="GO" id="GO:0046872">
    <property type="term" value="F:metal ion binding"/>
    <property type="evidence" value="ECO:0007669"/>
    <property type="project" value="UniProtKB-KW"/>
</dbReference>
<dbReference type="InterPro" id="IPR025657">
    <property type="entry name" value="RadC_JAB"/>
</dbReference>
<dbReference type="InterPro" id="IPR001405">
    <property type="entry name" value="UPF0758"/>
</dbReference>
<dbReference type="PROSITE" id="PS01302">
    <property type="entry name" value="UPF0758"/>
    <property type="match status" value="1"/>
</dbReference>
<evidence type="ECO:0000313" key="9">
    <source>
        <dbReference type="Proteomes" id="UP000197468"/>
    </source>
</evidence>
<dbReference type="Proteomes" id="UP000197468">
    <property type="component" value="Unassembled WGS sequence"/>
</dbReference>
<evidence type="ECO:0000256" key="6">
    <source>
        <dbReference type="RuleBase" id="RU003797"/>
    </source>
</evidence>
<dbReference type="OrthoDB" id="9804482at2"/>
<sequence length="225" mass="24485">MSLCPPTIAPLRPREKLLALGAPALADAELLALLLRTGLPGRPVMRMAQDLLDVSGGFRGLLRQGPAVLEGVKGLGPAKRTTLLAVVEMARRAMNEALRQAPVFEQAETVRAYLRLQYDSLDAECFAVMFLDVRHRLIALETMFQGTLSHTIVHPREVAKRAMSLNAAAVVLVHNHPSGHTDPSPEDIELTRMMMQALALVEVRVLDHFIVGAGDAVSLTDLGYL</sequence>
<dbReference type="RefSeq" id="WP_088382367.1">
    <property type="nucleotide sequence ID" value="NZ_NIOF01000001.1"/>
</dbReference>
<evidence type="ECO:0000313" key="8">
    <source>
        <dbReference type="EMBL" id="OWQ93218.1"/>
    </source>
</evidence>
<dbReference type="SUPFAM" id="SSF47781">
    <property type="entry name" value="RuvA domain 2-like"/>
    <property type="match status" value="1"/>
</dbReference>
<keyword evidence="9" id="KW-1185">Reference proteome</keyword>
<reference evidence="8 9" key="1">
    <citation type="journal article" date="2008" name="Int. J. Syst. Evol. Microbiol.">
        <title>Description of Roseateles aquatilis sp. nov. and Roseateles terrae sp. nov., in the class Betaproteobacteria, and emended description of the genus Roseateles.</title>
        <authorList>
            <person name="Gomila M."/>
            <person name="Bowien B."/>
            <person name="Falsen E."/>
            <person name="Moore E.R."/>
            <person name="Lalucat J."/>
        </authorList>
    </citation>
    <scope>NUCLEOTIDE SEQUENCE [LARGE SCALE GENOMIC DNA]</scope>
    <source>
        <strain evidence="8 9">CCUG 48205</strain>
    </source>
</reference>
<dbReference type="Pfam" id="PF20582">
    <property type="entry name" value="UPF0758_N"/>
    <property type="match status" value="1"/>
</dbReference>
<evidence type="ECO:0000259" key="7">
    <source>
        <dbReference type="PROSITE" id="PS50249"/>
    </source>
</evidence>
<dbReference type="Pfam" id="PF04002">
    <property type="entry name" value="RadC"/>
    <property type="match status" value="1"/>
</dbReference>
<dbReference type="PROSITE" id="PS50249">
    <property type="entry name" value="MPN"/>
    <property type="match status" value="1"/>
</dbReference>
<dbReference type="EMBL" id="NIOF01000001">
    <property type="protein sequence ID" value="OWQ93218.1"/>
    <property type="molecule type" value="Genomic_DNA"/>
</dbReference>
<feature type="domain" description="MPN" evidence="7">
    <location>
        <begin position="103"/>
        <end position="225"/>
    </location>
</feature>